<evidence type="ECO:0000313" key="2">
    <source>
        <dbReference type="Proteomes" id="UP000325577"/>
    </source>
</evidence>
<name>A0A5J5BU13_9ASTE</name>
<sequence length="167" mass="18103">MAQCCCRRSHSRLVLQVKLKQGLKIAMSISGEGNAYLQVLKQLNLPPEMKVPLSDEKGDIGRASSPWEILLVGYKIGMPEPLFKELAKPLLAKNDIKKLVDPSLVGAYDSRGDDLGEGGYGVVYRGHLINGTPRWYCPLVATACASAAFHVVYASAACALRQRSSEG</sequence>
<evidence type="ECO:0008006" key="3">
    <source>
        <dbReference type="Google" id="ProtNLM"/>
    </source>
</evidence>
<evidence type="ECO:0000313" key="1">
    <source>
        <dbReference type="EMBL" id="KAA8546104.1"/>
    </source>
</evidence>
<protein>
    <recommendedName>
        <fullName evidence="3">Protein kinase domain-containing protein</fullName>
    </recommendedName>
</protein>
<dbReference type="EMBL" id="CM018033">
    <property type="protein sequence ID" value="KAA8546104.1"/>
    <property type="molecule type" value="Genomic_DNA"/>
</dbReference>
<reference evidence="1 2" key="1">
    <citation type="submission" date="2019-09" db="EMBL/GenBank/DDBJ databases">
        <title>A chromosome-level genome assembly of the Chinese tupelo Nyssa sinensis.</title>
        <authorList>
            <person name="Yang X."/>
            <person name="Kang M."/>
            <person name="Yang Y."/>
            <person name="Xiong H."/>
            <person name="Wang M."/>
            <person name="Zhang Z."/>
            <person name="Wang Z."/>
            <person name="Wu H."/>
            <person name="Ma T."/>
            <person name="Liu J."/>
            <person name="Xi Z."/>
        </authorList>
    </citation>
    <scope>NUCLEOTIDE SEQUENCE [LARGE SCALE GENOMIC DNA]</scope>
    <source>
        <strain evidence="1">J267</strain>
        <tissue evidence="1">Leaf</tissue>
    </source>
</reference>
<accession>A0A5J5BU13</accession>
<proteinExistence type="predicted"/>
<keyword evidence="2" id="KW-1185">Reference proteome</keyword>
<dbReference type="AlphaFoldDB" id="A0A5J5BU13"/>
<organism evidence="1 2">
    <name type="scientific">Nyssa sinensis</name>
    <dbReference type="NCBI Taxonomy" id="561372"/>
    <lineage>
        <taxon>Eukaryota</taxon>
        <taxon>Viridiplantae</taxon>
        <taxon>Streptophyta</taxon>
        <taxon>Embryophyta</taxon>
        <taxon>Tracheophyta</taxon>
        <taxon>Spermatophyta</taxon>
        <taxon>Magnoliopsida</taxon>
        <taxon>eudicotyledons</taxon>
        <taxon>Gunneridae</taxon>
        <taxon>Pentapetalae</taxon>
        <taxon>asterids</taxon>
        <taxon>Cornales</taxon>
        <taxon>Nyssaceae</taxon>
        <taxon>Nyssa</taxon>
    </lineage>
</organism>
<dbReference type="OrthoDB" id="5844513at2759"/>
<gene>
    <name evidence="1" type="ORF">F0562_020445</name>
</gene>
<dbReference type="Proteomes" id="UP000325577">
    <property type="component" value="Linkage Group LG10"/>
</dbReference>